<evidence type="ECO:0000313" key="2">
    <source>
        <dbReference type="EMBL" id="TVU38919.1"/>
    </source>
</evidence>
<protein>
    <submittedName>
        <fullName evidence="2">Uncharacterized protein</fullName>
    </submittedName>
</protein>
<feature type="compositionally biased region" description="Basic and acidic residues" evidence="1">
    <location>
        <begin position="41"/>
        <end position="51"/>
    </location>
</feature>
<dbReference type="Proteomes" id="UP000324897">
    <property type="component" value="Chromosome 4"/>
</dbReference>
<gene>
    <name evidence="2" type="ORF">EJB05_12316</name>
</gene>
<organism evidence="2 3">
    <name type="scientific">Eragrostis curvula</name>
    <name type="common">weeping love grass</name>
    <dbReference type="NCBI Taxonomy" id="38414"/>
    <lineage>
        <taxon>Eukaryota</taxon>
        <taxon>Viridiplantae</taxon>
        <taxon>Streptophyta</taxon>
        <taxon>Embryophyta</taxon>
        <taxon>Tracheophyta</taxon>
        <taxon>Spermatophyta</taxon>
        <taxon>Magnoliopsida</taxon>
        <taxon>Liliopsida</taxon>
        <taxon>Poales</taxon>
        <taxon>Poaceae</taxon>
        <taxon>PACMAD clade</taxon>
        <taxon>Chloridoideae</taxon>
        <taxon>Eragrostideae</taxon>
        <taxon>Eragrostidinae</taxon>
        <taxon>Eragrostis</taxon>
    </lineage>
</organism>
<dbReference type="Gramene" id="TVU38919">
    <property type="protein sequence ID" value="TVU38919"/>
    <property type="gene ID" value="EJB05_12316"/>
</dbReference>
<dbReference type="AlphaFoldDB" id="A0A5J9VRZ0"/>
<comment type="caution">
    <text evidence="2">The sequence shown here is derived from an EMBL/GenBank/DDBJ whole genome shotgun (WGS) entry which is preliminary data.</text>
</comment>
<evidence type="ECO:0000313" key="3">
    <source>
        <dbReference type="Proteomes" id="UP000324897"/>
    </source>
</evidence>
<reference evidence="2 3" key="1">
    <citation type="journal article" date="2019" name="Sci. Rep.">
        <title>A high-quality genome of Eragrostis curvula grass provides insights into Poaceae evolution and supports new strategies to enhance forage quality.</title>
        <authorList>
            <person name="Carballo J."/>
            <person name="Santos B.A.C.M."/>
            <person name="Zappacosta D."/>
            <person name="Garbus I."/>
            <person name="Selva J.P."/>
            <person name="Gallo C.A."/>
            <person name="Diaz A."/>
            <person name="Albertini E."/>
            <person name="Caccamo M."/>
            <person name="Echenique V."/>
        </authorList>
    </citation>
    <scope>NUCLEOTIDE SEQUENCE [LARGE SCALE GENOMIC DNA]</scope>
    <source>
        <strain evidence="3">cv. Victoria</strain>
        <tissue evidence="2">Leaf</tissue>
    </source>
</reference>
<feature type="region of interest" description="Disordered" evidence="1">
    <location>
        <begin position="173"/>
        <end position="194"/>
    </location>
</feature>
<keyword evidence="3" id="KW-1185">Reference proteome</keyword>
<name>A0A5J9VRZ0_9POAL</name>
<accession>A0A5J9VRZ0</accession>
<evidence type="ECO:0000256" key="1">
    <source>
        <dbReference type="SAM" id="MobiDB-lite"/>
    </source>
</evidence>
<sequence length="215" mass="23142">MMVPSAAMRRLRRELDTRWMTAALAPAGGITKKPSPPRPSRCADGDTRLDHAPPSPFVISRAMPPRRTTSASGRARRCACARRWGRCAWGSAWCSGSAPSSSRPRKRGTVISASCTRYTHYKHPRSDPSGAVCVHEKDVKDMVLPEAPVATATAASDGSSTITIVSHSARLPQGGQAQATAVPARRPTTAGKRPSLLKKMEKEMRSKSEAILASW</sequence>
<feature type="non-terminal residue" evidence="2">
    <location>
        <position position="1"/>
    </location>
</feature>
<feature type="compositionally biased region" description="Low complexity" evidence="1">
    <location>
        <begin position="176"/>
        <end position="190"/>
    </location>
</feature>
<feature type="region of interest" description="Disordered" evidence="1">
    <location>
        <begin position="26"/>
        <end position="75"/>
    </location>
</feature>
<dbReference type="EMBL" id="RWGY01000007">
    <property type="protein sequence ID" value="TVU38919.1"/>
    <property type="molecule type" value="Genomic_DNA"/>
</dbReference>
<proteinExistence type="predicted"/>